<feature type="domain" description="Radical SAM core" evidence="5">
    <location>
        <begin position="140"/>
        <end position="365"/>
    </location>
</feature>
<keyword evidence="2" id="KW-0479">Metal-binding</keyword>
<organism evidence="6 7">
    <name type="scientific">Candidatus Borkfalkia excrementigallinarum</name>
    <dbReference type="NCBI Taxonomy" id="2838506"/>
    <lineage>
        <taxon>Bacteria</taxon>
        <taxon>Bacillati</taxon>
        <taxon>Bacillota</taxon>
        <taxon>Clostridia</taxon>
        <taxon>Christensenellales</taxon>
        <taxon>Christensenellaceae</taxon>
        <taxon>Candidatus Borkfalkia</taxon>
    </lineage>
</organism>
<keyword evidence="4" id="KW-0411">Iron-sulfur</keyword>
<dbReference type="GO" id="GO:0051539">
    <property type="term" value="F:4 iron, 4 sulfur cluster binding"/>
    <property type="evidence" value="ECO:0007669"/>
    <property type="project" value="TreeGrafter"/>
</dbReference>
<dbReference type="PANTHER" id="PTHR13932:SF1">
    <property type="entry name" value="OXYGEN-INDEPENDENT COPROPORPHYRINOGEN-III OXIDASE-LIKE PROTEIN HEMZ"/>
    <property type="match status" value="1"/>
</dbReference>
<dbReference type="InterPro" id="IPR013785">
    <property type="entry name" value="Aldolase_TIM"/>
</dbReference>
<keyword evidence="6" id="KW-0560">Oxidoreductase</keyword>
<dbReference type="SMART" id="SM00729">
    <property type="entry name" value="Elp3"/>
    <property type="match status" value="1"/>
</dbReference>
<reference evidence="6" key="1">
    <citation type="journal article" date="2021" name="PeerJ">
        <title>Extensive microbial diversity within the chicken gut microbiome revealed by metagenomics and culture.</title>
        <authorList>
            <person name="Gilroy R."/>
            <person name="Ravi A."/>
            <person name="Getino M."/>
            <person name="Pursley I."/>
            <person name="Horton D.L."/>
            <person name="Alikhan N.F."/>
            <person name="Baker D."/>
            <person name="Gharbi K."/>
            <person name="Hall N."/>
            <person name="Watson M."/>
            <person name="Adriaenssens E.M."/>
            <person name="Foster-Nyarko E."/>
            <person name="Jarju S."/>
            <person name="Secka A."/>
            <person name="Antonio M."/>
            <person name="Oren A."/>
            <person name="Chaudhuri R.R."/>
            <person name="La Ragione R."/>
            <person name="Hildebrand F."/>
            <person name="Pallen M.J."/>
        </authorList>
    </citation>
    <scope>NUCLEOTIDE SEQUENCE</scope>
    <source>
        <strain evidence="6">1345</strain>
    </source>
</reference>
<evidence type="ECO:0000256" key="3">
    <source>
        <dbReference type="ARBA" id="ARBA00023004"/>
    </source>
</evidence>
<protein>
    <submittedName>
        <fullName evidence="6">Coproporphyrinogen dehydrogenase HemZ</fullName>
        <ecNumber evidence="6">1.3.98.3</ecNumber>
    </submittedName>
</protein>
<evidence type="ECO:0000256" key="2">
    <source>
        <dbReference type="ARBA" id="ARBA00022723"/>
    </source>
</evidence>
<dbReference type="InterPro" id="IPR034505">
    <property type="entry name" value="Coproporphyrinogen-III_oxidase"/>
</dbReference>
<dbReference type="InterPro" id="IPR023995">
    <property type="entry name" value="HemZ"/>
</dbReference>
<comment type="caution">
    <text evidence="6">The sequence shown here is derived from an EMBL/GenBank/DDBJ whole genome shotgun (WGS) entry which is preliminary data.</text>
</comment>
<dbReference type="GO" id="GO:0051989">
    <property type="term" value="F:coproporphyrinogen dehydrogenase activity"/>
    <property type="evidence" value="ECO:0007669"/>
    <property type="project" value="UniProtKB-EC"/>
</dbReference>
<gene>
    <name evidence="6" type="primary">hemZ</name>
    <name evidence="6" type="ORF">H9729_02715</name>
</gene>
<dbReference type="SFLD" id="SFLDG01065">
    <property type="entry name" value="anaerobic_coproporphyrinogen-I"/>
    <property type="match status" value="1"/>
</dbReference>
<dbReference type="SFLD" id="SFLDS00029">
    <property type="entry name" value="Radical_SAM"/>
    <property type="match status" value="1"/>
</dbReference>
<dbReference type="EMBL" id="DXCQ01000027">
    <property type="protein sequence ID" value="HIY96578.1"/>
    <property type="molecule type" value="Genomic_DNA"/>
</dbReference>
<dbReference type="SFLD" id="SFLDG01082">
    <property type="entry name" value="B12-binding_domain_containing"/>
    <property type="match status" value="1"/>
</dbReference>
<dbReference type="NCBIfam" id="TIGR03994">
    <property type="entry name" value="rSAM_HemZ"/>
    <property type="match status" value="1"/>
</dbReference>
<keyword evidence="1" id="KW-0949">S-adenosyl-L-methionine</keyword>
<dbReference type="EC" id="1.3.98.3" evidence="6"/>
<dbReference type="Pfam" id="PF04055">
    <property type="entry name" value="Radical_SAM"/>
    <property type="match status" value="1"/>
</dbReference>
<dbReference type="GO" id="GO:0006779">
    <property type="term" value="P:porphyrin-containing compound biosynthetic process"/>
    <property type="evidence" value="ECO:0007669"/>
    <property type="project" value="TreeGrafter"/>
</dbReference>
<evidence type="ECO:0000256" key="4">
    <source>
        <dbReference type="ARBA" id="ARBA00023014"/>
    </source>
</evidence>
<proteinExistence type="predicted"/>
<evidence type="ECO:0000313" key="7">
    <source>
        <dbReference type="Proteomes" id="UP000886750"/>
    </source>
</evidence>
<dbReference type="AlphaFoldDB" id="A0A9D1ZVT3"/>
<dbReference type="Gene3D" id="3.20.20.70">
    <property type="entry name" value="Aldolase class I"/>
    <property type="match status" value="1"/>
</dbReference>
<accession>A0A9D1ZVT3</accession>
<dbReference type="GO" id="GO:0046872">
    <property type="term" value="F:metal ion binding"/>
    <property type="evidence" value="ECO:0007669"/>
    <property type="project" value="UniProtKB-KW"/>
</dbReference>
<evidence type="ECO:0000256" key="1">
    <source>
        <dbReference type="ARBA" id="ARBA00022691"/>
    </source>
</evidence>
<dbReference type="GO" id="GO:0005737">
    <property type="term" value="C:cytoplasm"/>
    <property type="evidence" value="ECO:0007669"/>
    <property type="project" value="TreeGrafter"/>
</dbReference>
<evidence type="ECO:0000259" key="5">
    <source>
        <dbReference type="PROSITE" id="PS51918"/>
    </source>
</evidence>
<keyword evidence="3" id="KW-0408">Iron</keyword>
<dbReference type="Proteomes" id="UP000886750">
    <property type="component" value="Unassembled WGS sequence"/>
</dbReference>
<dbReference type="SFLD" id="SFLDF00310">
    <property type="entry name" value="oxygen-independent_coproporphy"/>
    <property type="match status" value="1"/>
</dbReference>
<dbReference type="InterPro" id="IPR006638">
    <property type="entry name" value="Elp3/MiaA/NifB-like_rSAM"/>
</dbReference>
<reference evidence="6" key="2">
    <citation type="submission" date="2021-04" db="EMBL/GenBank/DDBJ databases">
        <authorList>
            <person name="Gilroy R."/>
        </authorList>
    </citation>
    <scope>NUCLEOTIDE SEQUENCE</scope>
    <source>
        <strain evidence="6">1345</strain>
    </source>
</reference>
<sequence>MLTTNTEFLHPELMDVVRLFGENAPDVAHNFLYAENNFINTVLIGGREYDFCEAHACANELEFKRYAKRFAKLAVYEALRKETGKSMPWGALTGIRPTKLAYSEIEAGRPFEPMFEKFGVSPENIALVRAVLQAQEGIYSKEEGAADLYIGIPFCPSKCNYCSFITADIGKTGQYVGDYLTALEQEIASCRGLYRRLKSVYIGGGTPLVLSESELCRVLEAAAPFAADAGEYTVEAGRPDVFTDEKLRLLKDYGVTRICVNPQSFCDATLERIGRRHTSADIYRAYEMAQKFGFDVNFDLIAGLTGETCEEFEESVDRAIALSPENITVHTLCLKKGAQLKEEESFLNVERIQEMIAYSRERLNESGYVPYYMYRQKYMAGNCENTGWTKPGKACVYNVDVMEEITDNLACGANAVDKKIFPHEGRIERQGAPKDIPTYIKKIDGIIAGKRALFGGK</sequence>
<dbReference type="CDD" id="cd01335">
    <property type="entry name" value="Radical_SAM"/>
    <property type="match status" value="1"/>
</dbReference>
<dbReference type="InterPro" id="IPR007197">
    <property type="entry name" value="rSAM"/>
</dbReference>
<dbReference type="PROSITE" id="PS51918">
    <property type="entry name" value="RADICAL_SAM"/>
    <property type="match status" value="1"/>
</dbReference>
<dbReference type="InterPro" id="IPR058240">
    <property type="entry name" value="rSAM_sf"/>
</dbReference>
<name>A0A9D1ZVT3_9FIRM</name>
<evidence type="ECO:0000313" key="6">
    <source>
        <dbReference type="EMBL" id="HIY96578.1"/>
    </source>
</evidence>
<dbReference type="SUPFAM" id="SSF102114">
    <property type="entry name" value="Radical SAM enzymes"/>
    <property type="match status" value="1"/>
</dbReference>
<dbReference type="PANTHER" id="PTHR13932">
    <property type="entry name" value="COPROPORPHYRINIGEN III OXIDASE"/>
    <property type="match status" value="1"/>
</dbReference>